<name>A0A0W0Z621_9GAMM</name>
<reference evidence="1 2" key="1">
    <citation type="submission" date="2015-11" db="EMBL/GenBank/DDBJ databases">
        <title>Genomic analysis of 38 Legionella species identifies large and diverse effector repertoires.</title>
        <authorList>
            <person name="Burstein D."/>
            <person name="Amaro F."/>
            <person name="Zusman T."/>
            <person name="Lifshitz Z."/>
            <person name="Cohen O."/>
            <person name="Gilbert J.A."/>
            <person name="Pupko T."/>
            <person name="Shuman H.A."/>
            <person name="Segal G."/>
        </authorList>
    </citation>
    <scope>NUCLEOTIDE SEQUENCE [LARGE SCALE GENOMIC DNA]</scope>
    <source>
        <strain evidence="1 2">ATCC 49655</strain>
    </source>
</reference>
<protein>
    <submittedName>
        <fullName evidence="1">Uncharacterized protein</fullName>
    </submittedName>
</protein>
<accession>A0A0W0Z621</accession>
<proteinExistence type="predicted"/>
<organism evidence="1 2">
    <name type="scientific">Legionella shakespearei DSM 23087</name>
    <dbReference type="NCBI Taxonomy" id="1122169"/>
    <lineage>
        <taxon>Bacteria</taxon>
        <taxon>Pseudomonadati</taxon>
        <taxon>Pseudomonadota</taxon>
        <taxon>Gammaproteobacteria</taxon>
        <taxon>Legionellales</taxon>
        <taxon>Legionellaceae</taxon>
        <taxon>Legionella</taxon>
    </lineage>
</organism>
<dbReference type="RefSeq" id="WP_018575750.1">
    <property type="nucleotide sequence ID" value="NZ_KB892381.1"/>
</dbReference>
<dbReference type="Proteomes" id="UP000054600">
    <property type="component" value="Unassembled WGS sequence"/>
</dbReference>
<evidence type="ECO:0000313" key="1">
    <source>
        <dbReference type="EMBL" id="KTD64594.1"/>
    </source>
</evidence>
<gene>
    <name evidence="1" type="ORF">Lsha_0533</name>
</gene>
<sequence>MSSELFKSNMSRWKNGSDLNNLIQLKLFEQLLERLDNKELNASYLHFKEGRTAFSELSEQSMAFFLRLESSAKIELFKDQPENLKTLCDHMSPQERQLFLNIASAAGAVKTCRFLVNHYAVNPSPDTATLAFLAPSPNVAKYYIEELLAGPKLSVAANLTAVNLNWPLLHYLQTTYGNERLKQADSNVLATAAFHSDQTRGLDFIKQALDIFTPNTLSLLSAYEAKNVTAFEMMLQASPAQASTAKPFFEGLWRYSNDNESVSRITQLLDQYDETMVRPDEENETKSYPSMGS</sequence>
<dbReference type="PATRIC" id="fig|1122169.6.peg.610"/>
<comment type="caution">
    <text evidence="1">The sequence shown here is derived from an EMBL/GenBank/DDBJ whole genome shotgun (WGS) entry which is preliminary data.</text>
</comment>
<keyword evidence="2" id="KW-1185">Reference proteome</keyword>
<dbReference type="AlphaFoldDB" id="A0A0W0Z621"/>
<dbReference type="EMBL" id="LNYW01000017">
    <property type="protein sequence ID" value="KTD64594.1"/>
    <property type="molecule type" value="Genomic_DNA"/>
</dbReference>
<evidence type="ECO:0000313" key="2">
    <source>
        <dbReference type="Proteomes" id="UP000054600"/>
    </source>
</evidence>